<dbReference type="AlphaFoldDB" id="F4RIL3"/>
<dbReference type="EMBL" id="GL883103">
    <property type="protein sequence ID" value="EGG07814.1"/>
    <property type="molecule type" value="Genomic_DNA"/>
</dbReference>
<feature type="region of interest" description="Disordered" evidence="7">
    <location>
        <begin position="1"/>
        <end position="20"/>
    </location>
</feature>
<keyword evidence="2" id="KW-0479">Metal-binding</keyword>
<dbReference type="STRING" id="747676.F4RIL3"/>
<dbReference type="Pfam" id="PF00320">
    <property type="entry name" value="GATA"/>
    <property type="match status" value="2"/>
</dbReference>
<evidence type="ECO:0000256" key="6">
    <source>
        <dbReference type="PROSITE-ProRule" id="PRU00094"/>
    </source>
</evidence>
<keyword evidence="4" id="KW-0862">Zinc</keyword>
<dbReference type="PROSITE" id="PS50114">
    <property type="entry name" value="GATA_ZN_FINGER_2"/>
    <property type="match status" value="2"/>
</dbReference>
<dbReference type="PRINTS" id="PR00619">
    <property type="entry name" value="GATAZNFINGER"/>
</dbReference>
<dbReference type="eggNOG" id="KOG1601">
    <property type="taxonomic scope" value="Eukaryota"/>
</dbReference>
<evidence type="ECO:0000313" key="9">
    <source>
        <dbReference type="EMBL" id="EGG07814.1"/>
    </source>
</evidence>
<dbReference type="CDD" id="cd00202">
    <property type="entry name" value="ZnF_GATA"/>
    <property type="match status" value="2"/>
</dbReference>
<keyword evidence="5" id="KW-0539">Nucleus</keyword>
<dbReference type="InterPro" id="IPR000679">
    <property type="entry name" value="Znf_GATA"/>
</dbReference>
<evidence type="ECO:0000313" key="10">
    <source>
        <dbReference type="Proteomes" id="UP000001072"/>
    </source>
</evidence>
<dbReference type="KEGG" id="mlr:MELLADRAFT_55799"/>
<feature type="domain" description="GATA-type" evidence="8">
    <location>
        <begin position="74"/>
        <end position="128"/>
    </location>
</feature>
<accession>F4RIL3</accession>
<evidence type="ECO:0000256" key="3">
    <source>
        <dbReference type="ARBA" id="ARBA00022771"/>
    </source>
</evidence>
<comment type="subcellular location">
    <subcellularLocation>
        <location evidence="1">Nucleus</location>
    </subcellularLocation>
</comment>
<organism evidence="10">
    <name type="scientific">Melampsora larici-populina (strain 98AG31 / pathotype 3-4-7)</name>
    <name type="common">Poplar leaf rust fungus</name>
    <dbReference type="NCBI Taxonomy" id="747676"/>
    <lineage>
        <taxon>Eukaryota</taxon>
        <taxon>Fungi</taxon>
        <taxon>Dikarya</taxon>
        <taxon>Basidiomycota</taxon>
        <taxon>Pucciniomycotina</taxon>
        <taxon>Pucciniomycetes</taxon>
        <taxon>Pucciniales</taxon>
        <taxon>Melampsoraceae</taxon>
        <taxon>Melampsora</taxon>
    </lineage>
</organism>
<dbReference type="OrthoDB" id="515401at2759"/>
<evidence type="ECO:0000256" key="5">
    <source>
        <dbReference type="ARBA" id="ARBA00023242"/>
    </source>
</evidence>
<dbReference type="PANTHER" id="PTHR10071:SF281">
    <property type="entry name" value="BOX A-BINDING FACTOR-RELATED"/>
    <property type="match status" value="1"/>
</dbReference>
<dbReference type="GO" id="GO:0000122">
    <property type="term" value="P:negative regulation of transcription by RNA polymerase II"/>
    <property type="evidence" value="ECO:0007669"/>
    <property type="project" value="TreeGrafter"/>
</dbReference>
<dbReference type="PROSITE" id="PS00344">
    <property type="entry name" value="GATA_ZN_FINGER_1"/>
    <property type="match status" value="1"/>
</dbReference>
<dbReference type="GO" id="GO:0045944">
    <property type="term" value="P:positive regulation of transcription by RNA polymerase II"/>
    <property type="evidence" value="ECO:0007669"/>
    <property type="project" value="TreeGrafter"/>
</dbReference>
<dbReference type="GO" id="GO:0008270">
    <property type="term" value="F:zinc ion binding"/>
    <property type="evidence" value="ECO:0007669"/>
    <property type="project" value="UniProtKB-KW"/>
</dbReference>
<evidence type="ECO:0000256" key="4">
    <source>
        <dbReference type="ARBA" id="ARBA00022833"/>
    </source>
</evidence>
<dbReference type="PANTHER" id="PTHR10071">
    <property type="entry name" value="TRANSCRIPTION FACTOR GATA FAMILY MEMBER"/>
    <property type="match status" value="1"/>
</dbReference>
<reference evidence="10" key="1">
    <citation type="journal article" date="2011" name="Proc. Natl. Acad. Sci. U.S.A.">
        <title>Obligate biotrophy features unraveled by the genomic analysis of rust fungi.</title>
        <authorList>
            <person name="Duplessis S."/>
            <person name="Cuomo C.A."/>
            <person name="Lin Y.-C."/>
            <person name="Aerts A."/>
            <person name="Tisserant E."/>
            <person name="Veneault-Fourrey C."/>
            <person name="Joly D.L."/>
            <person name="Hacquard S."/>
            <person name="Amselem J."/>
            <person name="Cantarel B.L."/>
            <person name="Chiu R."/>
            <person name="Coutinho P.M."/>
            <person name="Feau N."/>
            <person name="Field M."/>
            <person name="Frey P."/>
            <person name="Gelhaye E."/>
            <person name="Goldberg J."/>
            <person name="Grabherr M.G."/>
            <person name="Kodira C.D."/>
            <person name="Kohler A."/>
            <person name="Kuees U."/>
            <person name="Lindquist E.A."/>
            <person name="Lucas S.M."/>
            <person name="Mago R."/>
            <person name="Mauceli E."/>
            <person name="Morin E."/>
            <person name="Murat C."/>
            <person name="Pangilinan J.L."/>
            <person name="Park R."/>
            <person name="Pearson M."/>
            <person name="Quesneville H."/>
            <person name="Rouhier N."/>
            <person name="Sakthikumar S."/>
            <person name="Salamov A.A."/>
            <person name="Schmutz J."/>
            <person name="Selles B."/>
            <person name="Shapiro H."/>
            <person name="Tanguay P."/>
            <person name="Tuskan G.A."/>
            <person name="Henrissat B."/>
            <person name="Van de Peer Y."/>
            <person name="Rouze P."/>
            <person name="Ellis J.G."/>
            <person name="Dodds P.N."/>
            <person name="Schein J.E."/>
            <person name="Zhong S."/>
            <person name="Hamelin R.C."/>
            <person name="Grigoriev I.V."/>
            <person name="Szabo L.J."/>
            <person name="Martin F."/>
        </authorList>
    </citation>
    <scope>NUCLEOTIDE SEQUENCE [LARGE SCALE GENOMIC DNA]</scope>
    <source>
        <strain evidence="10">98AG31 / pathotype 3-4-7</strain>
    </source>
</reference>
<evidence type="ECO:0000259" key="8">
    <source>
        <dbReference type="PROSITE" id="PS50114"/>
    </source>
</evidence>
<evidence type="ECO:0000256" key="2">
    <source>
        <dbReference type="ARBA" id="ARBA00022723"/>
    </source>
</evidence>
<proteinExistence type="predicted"/>
<dbReference type="GO" id="GO:0005634">
    <property type="term" value="C:nucleus"/>
    <property type="evidence" value="ECO:0007669"/>
    <property type="project" value="UniProtKB-SubCell"/>
</dbReference>
<sequence>MADGIGSDGSAESPTCSNCRGTQTPLWRRGPDDELLCNACGVFYKVHKKHRPHNLAKVKNTFRGKFGSRRHPRDTQPIKCTNCNATATPMWRKAPDGALLCNACALYFKCHKRPRPMPPQDASTISTASVMAQSLTAGIGLPYPTLCSPTDLQCNFSSFRDIYDRNRANGGMSTSPLDQLSYLPLF</sequence>
<protein>
    <recommendedName>
        <fullName evidence="8">GATA-type domain-containing protein</fullName>
    </recommendedName>
</protein>
<dbReference type="RefSeq" id="XP_007409146.1">
    <property type="nucleotide sequence ID" value="XM_007409084.1"/>
</dbReference>
<dbReference type="GO" id="GO:0000978">
    <property type="term" value="F:RNA polymerase II cis-regulatory region sequence-specific DNA binding"/>
    <property type="evidence" value="ECO:0007669"/>
    <property type="project" value="TreeGrafter"/>
</dbReference>
<dbReference type="InterPro" id="IPR013088">
    <property type="entry name" value="Znf_NHR/GATA"/>
</dbReference>
<name>F4RIL3_MELLP</name>
<feature type="compositionally biased region" description="Polar residues" evidence="7">
    <location>
        <begin position="10"/>
        <end position="20"/>
    </location>
</feature>
<dbReference type="InterPro" id="IPR039355">
    <property type="entry name" value="Transcription_factor_GATA"/>
</dbReference>
<evidence type="ECO:0000256" key="1">
    <source>
        <dbReference type="ARBA" id="ARBA00004123"/>
    </source>
</evidence>
<evidence type="ECO:0000256" key="7">
    <source>
        <dbReference type="SAM" id="MobiDB-lite"/>
    </source>
</evidence>
<dbReference type="HOGENOM" id="CLU_1378451_0_0_1"/>
<dbReference type="SUPFAM" id="SSF57716">
    <property type="entry name" value="Glucocorticoid receptor-like (DNA-binding domain)"/>
    <property type="match status" value="2"/>
</dbReference>
<dbReference type="InParanoid" id="F4RIL3"/>
<dbReference type="GO" id="GO:0000981">
    <property type="term" value="F:DNA-binding transcription factor activity, RNA polymerase II-specific"/>
    <property type="evidence" value="ECO:0007669"/>
    <property type="project" value="TreeGrafter"/>
</dbReference>
<dbReference type="Proteomes" id="UP000001072">
    <property type="component" value="Unassembled WGS sequence"/>
</dbReference>
<dbReference type="VEuPathDB" id="FungiDB:MELLADRAFT_55799"/>
<keyword evidence="10" id="KW-1185">Reference proteome</keyword>
<dbReference type="GeneID" id="18928996"/>
<dbReference type="SMART" id="SM00401">
    <property type="entry name" value="ZnF_GATA"/>
    <property type="match status" value="2"/>
</dbReference>
<gene>
    <name evidence="9" type="ORF">MELLADRAFT_55799</name>
</gene>
<dbReference type="Gene3D" id="3.30.50.10">
    <property type="entry name" value="Erythroid Transcription Factor GATA-1, subunit A"/>
    <property type="match status" value="2"/>
</dbReference>
<keyword evidence="3 6" id="KW-0863">Zinc-finger</keyword>
<feature type="domain" description="GATA-type" evidence="8">
    <location>
        <begin position="10"/>
        <end position="63"/>
    </location>
</feature>